<comment type="similarity">
    <text evidence="1 4">Belongs to the pseudouridine synthase RsuA family.</text>
</comment>
<dbReference type="FunFam" id="3.10.290.10:FF:000003">
    <property type="entry name" value="Pseudouridine synthase"/>
    <property type="match status" value="1"/>
</dbReference>
<dbReference type="InterPro" id="IPR002942">
    <property type="entry name" value="S4_RNA-bd"/>
</dbReference>
<sequence>MEKIRINKFIAEAGICSRREADRLLEAGKVQVNGIKATLGDRVSLEDEVTVNGQAISQNAEKLYIAFHKPYGVITTTDKNSDNTVMDYIDIPSRIYPVGRLDVQSSGLLLLTNDGDIVNKILKSKHKLEKEYLVTLDKPIQQEDLQHLREGVRLEERKTLPATVKKITDCEIDMIIVQGMNRQIRRMCETLGYEVKKLERIRIGKIQLDAIPSGKWRYLTKQEVETLAS</sequence>
<feature type="domain" description="RNA-binding S4" evidence="5">
    <location>
        <begin position="4"/>
        <end position="66"/>
    </location>
</feature>
<evidence type="ECO:0000256" key="1">
    <source>
        <dbReference type="ARBA" id="ARBA00008348"/>
    </source>
</evidence>
<dbReference type="Gene3D" id="3.30.70.580">
    <property type="entry name" value="Pseudouridine synthase I, catalytic domain, N-terminal subdomain"/>
    <property type="match status" value="1"/>
</dbReference>
<dbReference type="CDD" id="cd00165">
    <property type="entry name" value="S4"/>
    <property type="match status" value="1"/>
</dbReference>
<dbReference type="EC" id="5.4.99.-" evidence="4"/>
<dbReference type="EMBL" id="PCSZ01000006">
    <property type="protein sequence ID" value="PIP60995.1"/>
    <property type="molecule type" value="Genomic_DNA"/>
</dbReference>
<dbReference type="GO" id="GO:0120159">
    <property type="term" value="F:rRNA pseudouridine synthase activity"/>
    <property type="evidence" value="ECO:0007669"/>
    <property type="project" value="UniProtKB-ARBA"/>
</dbReference>
<dbReference type="InterPro" id="IPR036986">
    <property type="entry name" value="S4_RNA-bd_sf"/>
</dbReference>
<dbReference type="InterPro" id="IPR020094">
    <property type="entry name" value="TruA/RsuA/RluB/E/F_N"/>
</dbReference>
<name>A0A2H0BTJ0_9BACT</name>
<dbReference type="SMART" id="SM00363">
    <property type="entry name" value="S4"/>
    <property type="match status" value="1"/>
</dbReference>
<dbReference type="PANTHER" id="PTHR47683">
    <property type="entry name" value="PSEUDOURIDINE SYNTHASE FAMILY PROTEIN-RELATED"/>
    <property type="match status" value="1"/>
</dbReference>
<dbReference type="Pfam" id="PF00849">
    <property type="entry name" value="PseudoU_synth_2"/>
    <property type="match status" value="1"/>
</dbReference>
<dbReference type="SUPFAM" id="SSF55120">
    <property type="entry name" value="Pseudouridine synthase"/>
    <property type="match status" value="1"/>
</dbReference>
<gene>
    <name evidence="6" type="ORF">COX00_00190</name>
</gene>
<dbReference type="PANTHER" id="PTHR47683:SF2">
    <property type="entry name" value="RNA-BINDING S4 DOMAIN-CONTAINING PROTEIN"/>
    <property type="match status" value="1"/>
</dbReference>
<evidence type="ECO:0000256" key="4">
    <source>
        <dbReference type="RuleBase" id="RU003887"/>
    </source>
</evidence>
<evidence type="ECO:0000256" key="3">
    <source>
        <dbReference type="PROSITE-ProRule" id="PRU00182"/>
    </source>
</evidence>
<dbReference type="Proteomes" id="UP000231581">
    <property type="component" value="Unassembled WGS sequence"/>
</dbReference>
<dbReference type="Gene3D" id="3.30.70.1560">
    <property type="entry name" value="Alpha-L RNA-binding motif"/>
    <property type="match status" value="1"/>
</dbReference>
<dbReference type="InterPro" id="IPR050343">
    <property type="entry name" value="RsuA_PseudoU_synthase"/>
</dbReference>
<keyword evidence="3" id="KW-0694">RNA-binding</keyword>
<evidence type="ECO:0000259" key="5">
    <source>
        <dbReference type="SMART" id="SM00363"/>
    </source>
</evidence>
<comment type="caution">
    <text evidence="6">The sequence shown here is derived from an EMBL/GenBank/DDBJ whole genome shotgun (WGS) entry which is preliminary data.</text>
</comment>
<dbReference type="Gene3D" id="3.10.290.10">
    <property type="entry name" value="RNA-binding S4 domain"/>
    <property type="match status" value="1"/>
</dbReference>
<dbReference type="InterPro" id="IPR042092">
    <property type="entry name" value="PsdUridine_s_RsuA/RluB/E/F_cat"/>
</dbReference>
<dbReference type="GO" id="GO:0000455">
    <property type="term" value="P:enzyme-directed rRNA pseudouridine synthesis"/>
    <property type="evidence" value="ECO:0007669"/>
    <property type="project" value="UniProtKB-ARBA"/>
</dbReference>
<evidence type="ECO:0000256" key="2">
    <source>
        <dbReference type="ARBA" id="ARBA00023235"/>
    </source>
</evidence>
<dbReference type="InterPro" id="IPR000748">
    <property type="entry name" value="PsdUridine_synth_RsuA/RluB/E/F"/>
</dbReference>
<accession>A0A2H0BTJ0</accession>
<protein>
    <recommendedName>
        <fullName evidence="4">Pseudouridine synthase</fullName>
        <ecNumber evidence="4">5.4.99.-</ecNumber>
    </recommendedName>
</protein>
<dbReference type="PROSITE" id="PS01149">
    <property type="entry name" value="PSI_RSU"/>
    <property type="match status" value="1"/>
</dbReference>
<dbReference type="GO" id="GO:0003723">
    <property type="term" value="F:RNA binding"/>
    <property type="evidence" value="ECO:0007669"/>
    <property type="project" value="UniProtKB-KW"/>
</dbReference>
<dbReference type="InterPro" id="IPR006145">
    <property type="entry name" value="PsdUridine_synth_RsuA/RluA"/>
</dbReference>
<dbReference type="InterPro" id="IPR018496">
    <property type="entry name" value="PsdUridine_synth_RsuA/RluB_CS"/>
</dbReference>
<dbReference type="SUPFAM" id="SSF55174">
    <property type="entry name" value="Alpha-L RNA-binding motif"/>
    <property type="match status" value="1"/>
</dbReference>
<dbReference type="NCBIfam" id="TIGR00093">
    <property type="entry name" value="pseudouridine synthase"/>
    <property type="match status" value="1"/>
</dbReference>
<organism evidence="6 7">
    <name type="scientific">Candidatus Uhrbacteria bacterium CG22_combo_CG10-13_8_21_14_all_47_17</name>
    <dbReference type="NCBI Taxonomy" id="1975041"/>
    <lineage>
        <taxon>Bacteria</taxon>
        <taxon>Candidatus Uhriibacteriota</taxon>
    </lineage>
</organism>
<reference evidence="6 7" key="1">
    <citation type="submission" date="2017-09" db="EMBL/GenBank/DDBJ databases">
        <title>Depth-based differentiation of microbial function through sediment-hosted aquifers and enrichment of novel symbionts in the deep terrestrial subsurface.</title>
        <authorList>
            <person name="Probst A.J."/>
            <person name="Ladd B."/>
            <person name="Jarett J.K."/>
            <person name="Geller-Mcgrath D.E."/>
            <person name="Sieber C.M."/>
            <person name="Emerson J.B."/>
            <person name="Anantharaman K."/>
            <person name="Thomas B.C."/>
            <person name="Malmstrom R."/>
            <person name="Stieglmeier M."/>
            <person name="Klingl A."/>
            <person name="Woyke T."/>
            <person name="Ryan C.M."/>
            <person name="Banfield J.F."/>
        </authorList>
    </citation>
    <scope>NUCLEOTIDE SEQUENCE [LARGE SCALE GENOMIC DNA]</scope>
    <source>
        <strain evidence="6">CG22_combo_CG10-13_8_21_14_all_47_17</strain>
    </source>
</reference>
<proteinExistence type="inferred from homology"/>
<dbReference type="PROSITE" id="PS50889">
    <property type="entry name" value="S4"/>
    <property type="match status" value="1"/>
</dbReference>
<dbReference type="FunFam" id="3.30.70.1560:FF:000002">
    <property type="entry name" value="Pseudouridine synthase"/>
    <property type="match status" value="1"/>
</dbReference>
<dbReference type="Pfam" id="PF01479">
    <property type="entry name" value="S4"/>
    <property type="match status" value="1"/>
</dbReference>
<evidence type="ECO:0000313" key="6">
    <source>
        <dbReference type="EMBL" id="PIP60995.1"/>
    </source>
</evidence>
<evidence type="ECO:0000313" key="7">
    <source>
        <dbReference type="Proteomes" id="UP000231581"/>
    </source>
</evidence>
<dbReference type="AlphaFoldDB" id="A0A2H0BTJ0"/>
<dbReference type="InterPro" id="IPR020103">
    <property type="entry name" value="PsdUridine_synth_cat_dom_sf"/>
</dbReference>
<keyword evidence="2 4" id="KW-0413">Isomerase</keyword>